<accession>A0A1H2I0P1</accession>
<dbReference type="GO" id="GO:0006694">
    <property type="term" value="P:steroid biosynthetic process"/>
    <property type="evidence" value="ECO:0007669"/>
    <property type="project" value="InterPro"/>
</dbReference>
<reference evidence="5" key="1">
    <citation type="submission" date="2016-10" db="EMBL/GenBank/DDBJ databases">
        <authorList>
            <person name="Varghese N."/>
            <person name="Submissions S."/>
        </authorList>
    </citation>
    <scope>NUCLEOTIDE SEQUENCE [LARGE SCALE GENOMIC DNA]</scope>
    <source>
        <strain evidence="5">DSM 3384</strain>
    </source>
</reference>
<dbReference type="Gene3D" id="3.40.50.720">
    <property type="entry name" value="NAD(P)-binding Rossmann-like Domain"/>
    <property type="match status" value="1"/>
</dbReference>
<comment type="similarity">
    <text evidence="1">Belongs to the 3-beta-HSD family.</text>
</comment>
<dbReference type="EMBL" id="FNLL01000007">
    <property type="protein sequence ID" value="SDU37750.1"/>
    <property type="molecule type" value="Genomic_DNA"/>
</dbReference>
<evidence type="ECO:0000256" key="1">
    <source>
        <dbReference type="ARBA" id="ARBA00009219"/>
    </source>
</evidence>
<name>A0A1H2I0P1_9BACT</name>
<evidence type="ECO:0000256" key="2">
    <source>
        <dbReference type="ARBA" id="ARBA00023002"/>
    </source>
</evidence>
<keyword evidence="2" id="KW-0560">Oxidoreductase</keyword>
<gene>
    <name evidence="4" type="ORF">SAMN04487931_107165</name>
</gene>
<dbReference type="Proteomes" id="UP000199608">
    <property type="component" value="Unassembled WGS sequence"/>
</dbReference>
<dbReference type="AlphaFoldDB" id="A0A1H2I0P1"/>
<dbReference type="RefSeq" id="WP_245743121.1">
    <property type="nucleotide sequence ID" value="NZ_FNLL01000007.1"/>
</dbReference>
<evidence type="ECO:0000313" key="5">
    <source>
        <dbReference type="Proteomes" id="UP000199608"/>
    </source>
</evidence>
<protein>
    <submittedName>
        <fullName evidence="4">Nucleoside-diphosphate-sugar epimerase</fullName>
    </submittedName>
</protein>
<dbReference type="InterPro" id="IPR002225">
    <property type="entry name" value="3Beta_OHSteriod_DH/Estase"/>
</dbReference>
<keyword evidence="5" id="KW-1185">Reference proteome</keyword>
<proteinExistence type="inferred from homology"/>
<evidence type="ECO:0000313" key="4">
    <source>
        <dbReference type="EMBL" id="SDU37750.1"/>
    </source>
</evidence>
<sequence>MQIKNIMVTGGGGFLGKAILKKLLNKKLNLTSFSRKFYPDLEKMGIRQIQGDIADKKALVKAFKNIDAVFHVAAKPGIWGPFEDFFRVNVTGTQNVIAAGLENNIKQLIYTSSPSVIFDEYDMENVDESVPYPKNYLAPYPETKAMAEKLVIKAVKKGLNTIIIRPHLIWGPEDKHLLPRIVNKADKLKRVGRTDDLVDTIYVDNAADAHILASQKLLENPLLSGNVYFVSQDEPISKWEMINAFLDSAGLPPVKGHVSAKSAYIAGSFFEFVYSLFKIKKEPPMTRFVAKELATSHWFDISRAKKELGYYPKVSTKEGIQRLKKG</sequence>
<dbReference type="InterPro" id="IPR036291">
    <property type="entry name" value="NAD(P)-bd_dom_sf"/>
</dbReference>
<evidence type="ECO:0000259" key="3">
    <source>
        <dbReference type="Pfam" id="PF01073"/>
    </source>
</evidence>
<dbReference type="PANTHER" id="PTHR43245">
    <property type="entry name" value="BIFUNCTIONAL POLYMYXIN RESISTANCE PROTEIN ARNA"/>
    <property type="match status" value="1"/>
</dbReference>
<dbReference type="SUPFAM" id="SSF51735">
    <property type="entry name" value="NAD(P)-binding Rossmann-fold domains"/>
    <property type="match status" value="1"/>
</dbReference>
<dbReference type="InterPro" id="IPR050177">
    <property type="entry name" value="Lipid_A_modif_metabolic_enz"/>
</dbReference>
<dbReference type="PANTHER" id="PTHR43245:SF51">
    <property type="entry name" value="SHORT CHAIN DEHYDROGENASE_REDUCTASE FAMILY 42E, MEMBER 2"/>
    <property type="match status" value="1"/>
</dbReference>
<organism evidence="4 5">
    <name type="scientific">Desulfobacula phenolica</name>
    <dbReference type="NCBI Taxonomy" id="90732"/>
    <lineage>
        <taxon>Bacteria</taxon>
        <taxon>Pseudomonadati</taxon>
        <taxon>Thermodesulfobacteriota</taxon>
        <taxon>Desulfobacteria</taxon>
        <taxon>Desulfobacterales</taxon>
        <taxon>Desulfobacteraceae</taxon>
        <taxon>Desulfobacula</taxon>
    </lineage>
</organism>
<dbReference type="Pfam" id="PF01073">
    <property type="entry name" value="3Beta_HSD"/>
    <property type="match status" value="1"/>
</dbReference>
<feature type="domain" description="3-beta hydroxysteroid dehydrogenase/isomerase" evidence="3">
    <location>
        <begin position="7"/>
        <end position="250"/>
    </location>
</feature>
<dbReference type="GO" id="GO:0016616">
    <property type="term" value="F:oxidoreductase activity, acting on the CH-OH group of donors, NAD or NADP as acceptor"/>
    <property type="evidence" value="ECO:0007669"/>
    <property type="project" value="InterPro"/>
</dbReference>